<dbReference type="InterPro" id="IPR006665">
    <property type="entry name" value="OmpA-like"/>
</dbReference>
<feature type="domain" description="OmpA-like" evidence="3">
    <location>
        <begin position="72"/>
        <end position="189"/>
    </location>
</feature>
<dbReference type="SUPFAM" id="SSF103088">
    <property type="entry name" value="OmpA-like"/>
    <property type="match status" value="1"/>
</dbReference>
<dbReference type="InterPro" id="IPR050330">
    <property type="entry name" value="Bact_OuterMem_StrucFunc"/>
</dbReference>
<name>A0A0W0XLI5_9GAMM</name>
<dbReference type="Gene3D" id="3.30.1330.60">
    <property type="entry name" value="OmpA-like domain"/>
    <property type="match status" value="1"/>
</dbReference>
<keyword evidence="5" id="KW-1185">Reference proteome</keyword>
<dbReference type="PATRIC" id="fig|45073.5.peg.3085"/>
<evidence type="ECO:0000256" key="1">
    <source>
        <dbReference type="PROSITE-ProRule" id="PRU00473"/>
    </source>
</evidence>
<sequence>MRRTFFDLLKSIVLPVSLLATSVLPGCSSKGGSYPIDEGVKLPGKVQNSSDSAVMSMQSKFKNLGVKVITIGSDYLISIPSAALFADQSPRLTWQSYAVLNDVAQFMKMFRKVSVTVTAYSNKYLSCKREQALTLTRARSVADYLWSQCIDSRFIFVEGAGSDKPIVGIMQGGDQSPNSRIEITFRDAIV</sequence>
<dbReference type="STRING" id="45073.Lqui_2907"/>
<evidence type="ECO:0000256" key="2">
    <source>
        <dbReference type="SAM" id="SignalP"/>
    </source>
</evidence>
<comment type="caution">
    <text evidence="4">The sequence shown here is derived from an EMBL/GenBank/DDBJ whole genome shotgun (WGS) entry which is preliminary data.</text>
</comment>
<dbReference type="PANTHER" id="PTHR30329:SF21">
    <property type="entry name" value="LIPOPROTEIN YIAD-RELATED"/>
    <property type="match status" value="1"/>
</dbReference>
<dbReference type="EMBL" id="LNYS01000025">
    <property type="protein sequence ID" value="KTD45436.1"/>
    <property type="molecule type" value="Genomic_DNA"/>
</dbReference>
<evidence type="ECO:0000313" key="5">
    <source>
        <dbReference type="Proteomes" id="UP000054618"/>
    </source>
</evidence>
<reference evidence="4 5" key="1">
    <citation type="submission" date="2015-11" db="EMBL/GenBank/DDBJ databases">
        <title>Genomic analysis of 38 Legionella species identifies large and diverse effector repertoires.</title>
        <authorList>
            <person name="Burstein D."/>
            <person name="Amaro F."/>
            <person name="Zusman T."/>
            <person name="Lifshitz Z."/>
            <person name="Cohen O."/>
            <person name="Gilbert J.A."/>
            <person name="Pupko T."/>
            <person name="Shuman H.A."/>
            <person name="Segal G."/>
        </authorList>
    </citation>
    <scope>NUCLEOTIDE SEQUENCE [LARGE SCALE GENOMIC DNA]</scope>
    <source>
        <strain evidence="4 5">CDC#1442-AUS-E</strain>
    </source>
</reference>
<keyword evidence="2" id="KW-0732">Signal</keyword>
<dbReference type="InterPro" id="IPR036737">
    <property type="entry name" value="OmpA-like_sf"/>
</dbReference>
<proteinExistence type="predicted"/>
<accession>A0A0W0XLI5</accession>
<evidence type="ECO:0000259" key="3">
    <source>
        <dbReference type="PROSITE" id="PS51123"/>
    </source>
</evidence>
<dbReference type="PANTHER" id="PTHR30329">
    <property type="entry name" value="STATOR ELEMENT OF FLAGELLAR MOTOR COMPLEX"/>
    <property type="match status" value="1"/>
</dbReference>
<keyword evidence="1" id="KW-0472">Membrane</keyword>
<dbReference type="Pfam" id="PF00691">
    <property type="entry name" value="OmpA"/>
    <property type="match status" value="1"/>
</dbReference>
<dbReference type="RefSeq" id="WP_083499296.1">
    <property type="nucleotide sequence ID" value="NZ_CAAAIK010000017.1"/>
</dbReference>
<dbReference type="GO" id="GO:0016020">
    <property type="term" value="C:membrane"/>
    <property type="evidence" value="ECO:0007669"/>
    <property type="project" value="UniProtKB-UniRule"/>
</dbReference>
<organism evidence="4 5">
    <name type="scientific">Legionella quinlivanii</name>
    <dbReference type="NCBI Taxonomy" id="45073"/>
    <lineage>
        <taxon>Bacteria</taxon>
        <taxon>Pseudomonadati</taxon>
        <taxon>Pseudomonadota</taxon>
        <taxon>Gammaproteobacteria</taxon>
        <taxon>Legionellales</taxon>
        <taxon>Legionellaceae</taxon>
        <taxon>Legionella</taxon>
    </lineage>
</organism>
<protein>
    <submittedName>
        <fullName evidence="4">LphA (DotK)</fullName>
    </submittedName>
</protein>
<gene>
    <name evidence="4" type="primary">lphA</name>
    <name evidence="4" type="ORF">Lqui_2907</name>
</gene>
<dbReference type="Proteomes" id="UP000054618">
    <property type="component" value="Unassembled WGS sequence"/>
</dbReference>
<dbReference type="PROSITE" id="PS51123">
    <property type="entry name" value="OMPA_2"/>
    <property type="match status" value="1"/>
</dbReference>
<feature type="chain" id="PRO_5006916666" evidence="2">
    <location>
        <begin position="26"/>
        <end position="190"/>
    </location>
</feature>
<evidence type="ECO:0000313" key="4">
    <source>
        <dbReference type="EMBL" id="KTD45436.1"/>
    </source>
</evidence>
<feature type="signal peptide" evidence="2">
    <location>
        <begin position="1"/>
        <end position="25"/>
    </location>
</feature>
<dbReference type="CDD" id="cd07185">
    <property type="entry name" value="OmpA_C-like"/>
    <property type="match status" value="1"/>
</dbReference>
<dbReference type="NCBIfam" id="NF038223">
    <property type="entry name" value="IcmN_DotK_IVB"/>
    <property type="match status" value="1"/>
</dbReference>
<dbReference type="AlphaFoldDB" id="A0A0W0XLI5"/>